<dbReference type="Proteomes" id="UP000294593">
    <property type="component" value="Unassembled WGS sequence"/>
</dbReference>
<dbReference type="Gene3D" id="3.40.50.10090">
    <property type="match status" value="2"/>
</dbReference>
<dbReference type="CDD" id="cd06578">
    <property type="entry name" value="HemD"/>
    <property type="match status" value="1"/>
</dbReference>
<proteinExistence type="predicted"/>
<dbReference type="GO" id="GO:0004852">
    <property type="term" value="F:uroporphyrinogen-III synthase activity"/>
    <property type="evidence" value="ECO:0007669"/>
    <property type="project" value="InterPro"/>
</dbReference>
<protein>
    <submittedName>
        <fullName evidence="2">Uroporphyrinogen-III synthase</fullName>
    </submittedName>
</protein>
<keyword evidence="3" id="KW-1185">Reference proteome</keyword>
<dbReference type="OrthoDB" id="9787650at2"/>
<gene>
    <name evidence="2" type="ORF">EV672_101543</name>
</gene>
<name>A0A4R6RR59_9BURK</name>
<dbReference type="RefSeq" id="WP_133606010.1">
    <property type="nucleotide sequence ID" value="NZ_SNXW01000001.1"/>
</dbReference>
<reference evidence="2 3" key="1">
    <citation type="submission" date="2019-03" db="EMBL/GenBank/DDBJ databases">
        <title>Genomic Encyclopedia of Type Strains, Phase IV (KMG-IV): sequencing the most valuable type-strain genomes for metagenomic binning, comparative biology and taxonomic classification.</title>
        <authorList>
            <person name="Goeker M."/>
        </authorList>
    </citation>
    <scope>NUCLEOTIDE SEQUENCE [LARGE SCALE GENOMIC DNA]</scope>
    <source>
        <strain evidence="2 3">DSM 11901</strain>
    </source>
</reference>
<evidence type="ECO:0000313" key="3">
    <source>
        <dbReference type="Proteomes" id="UP000294593"/>
    </source>
</evidence>
<dbReference type="SUPFAM" id="SSF69618">
    <property type="entry name" value="HemD-like"/>
    <property type="match status" value="1"/>
</dbReference>
<dbReference type="Pfam" id="PF02602">
    <property type="entry name" value="HEM4"/>
    <property type="match status" value="1"/>
</dbReference>
<dbReference type="AlphaFoldDB" id="A0A4R6RR59"/>
<dbReference type="GO" id="GO:0033014">
    <property type="term" value="P:tetrapyrrole biosynthetic process"/>
    <property type="evidence" value="ECO:0007669"/>
    <property type="project" value="InterPro"/>
</dbReference>
<evidence type="ECO:0000259" key="1">
    <source>
        <dbReference type="Pfam" id="PF02602"/>
    </source>
</evidence>
<organism evidence="2 3">
    <name type="scientific">Aquabacterium commune</name>
    <dbReference type="NCBI Taxonomy" id="70586"/>
    <lineage>
        <taxon>Bacteria</taxon>
        <taxon>Pseudomonadati</taxon>
        <taxon>Pseudomonadota</taxon>
        <taxon>Betaproteobacteria</taxon>
        <taxon>Burkholderiales</taxon>
        <taxon>Aquabacterium</taxon>
    </lineage>
</organism>
<dbReference type="InterPro" id="IPR003754">
    <property type="entry name" value="4pyrrol_synth_uPrphyn_synth"/>
</dbReference>
<accession>A0A4R6RR59</accession>
<evidence type="ECO:0000313" key="2">
    <source>
        <dbReference type="EMBL" id="TDP88396.1"/>
    </source>
</evidence>
<dbReference type="EMBL" id="SNXW01000001">
    <property type="protein sequence ID" value="TDP88396.1"/>
    <property type="molecule type" value="Genomic_DNA"/>
</dbReference>
<comment type="caution">
    <text evidence="2">The sequence shown here is derived from an EMBL/GenBank/DDBJ whole genome shotgun (WGS) entry which is preliminary data.</text>
</comment>
<sequence length="275" mass="29317">MPTLVTRPEPQASGWAEALAAQGVAAQPLPLIAIEGPPHPEAVARLWHTLAHQRLLMFVSPASAEWFFRLRPQPLRDGSPAPAWPAQTLAAAPGPGTAQAVLALGAAAGLTPDRMVSPPEDSTQFDSEALWPLLAPLDWPDQRVSIVSGGDTTGARGRTWLTAQWQRAGAHVEAVQAYQRGPGMWASAQQALARQALAAPQAHVWLFSSSQAIDHLVAHHLPALGHASPRPDWQRMRALCTHPRIAEHAAAQGFGEVRQCAPTVAAVVQARRSAP</sequence>
<feature type="domain" description="Tetrapyrrole biosynthesis uroporphyrinogen III synthase" evidence="1">
    <location>
        <begin position="15"/>
        <end position="267"/>
    </location>
</feature>
<dbReference type="InterPro" id="IPR036108">
    <property type="entry name" value="4pyrrol_syn_uPrphyn_synt_sf"/>
</dbReference>